<organism evidence="3 4">
    <name type="scientific">Babesia caballi</name>
    <dbReference type="NCBI Taxonomy" id="5871"/>
    <lineage>
        <taxon>Eukaryota</taxon>
        <taxon>Sar</taxon>
        <taxon>Alveolata</taxon>
        <taxon>Apicomplexa</taxon>
        <taxon>Aconoidasida</taxon>
        <taxon>Piroplasmida</taxon>
        <taxon>Babesiidae</taxon>
        <taxon>Babesia</taxon>
    </lineage>
</organism>
<dbReference type="Pfam" id="PF00566">
    <property type="entry name" value="RabGAP-TBC"/>
    <property type="match status" value="1"/>
</dbReference>
<evidence type="ECO:0000259" key="2">
    <source>
        <dbReference type="PROSITE" id="PS50086"/>
    </source>
</evidence>
<proteinExistence type="predicted"/>
<feature type="transmembrane region" description="Helical" evidence="1">
    <location>
        <begin position="275"/>
        <end position="295"/>
    </location>
</feature>
<dbReference type="SMART" id="SM00164">
    <property type="entry name" value="TBC"/>
    <property type="match status" value="1"/>
</dbReference>
<dbReference type="InterPro" id="IPR000195">
    <property type="entry name" value="Rab-GAP-TBC_dom"/>
</dbReference>
<dbReference type="Proteomes" id="UP001497744">
    <property type="component" value="Unassembled WGS sequence"/>
</dbReference>
<evidence type="ECO:0000256" key="1">
    <source>
        <dbReference type="SAM" id="Phobius"/>
    </source>
</evidence>
<keyword evidence="4" id="KW-1185">Reference proteome</keyword>
<dbReference type="RefSeq" id="XP_067717592.1">
    <property type="nucleotide sequence ID" value="XM_067861491.1"/>
</dbReference>
<keyword evidence="1" id="KW-1133">Transmembrane helix</keyword>
<dbReference type="GO" id="GO:0031267">
    <property type="term" value="F:small GTPase binding"/>
    <property type="evidence" value="ECO:0007669"/>
    <property type="project" value="TreeGrafter"/>
</dbReference>
<protein>
    <submittedName>
        <fullName evidence="3">GTPase-activating protein, putative</fullName>
    </submittedName>
</protein>
<sequence>MEQDVLGGEHTSSSSKSDFISELLSIGEPQSALREEKWISMKNRGLAFFAKSHWNTFVRRTNRGIPQKFRWESWKVALKFERYAAMLASNYETVSSQPNEYASIIQIDVPRYASPSLAALHGRPERFPNSKSSMLTRSSSFRAFCPQVAYANYHPEVGYCQGMNFVAGMLLLVSGFNEVETYIGFVGLMKEFGLAEFYLPSFPLIQKYIQGECACEVLCSPVAAFEALTEDMWPDLHRHFQSEEISVAVFLHQWFLTMFVVILPLRTVVALWDYMLYNGLSSVLAVALGLLYLLAPQMKQLKFEGIMGFLKHIKDADSKDDIRVGRIIVNQAYRITLSRGCLDTFILAQQAISTANLPSFTQVVTRSGGESPSSSGISRNHPNPLAAIVSKLGLKKSPHNNPKT</sequence>
<dbReference type="Gene3D" id="1.10.8.270">
    <property type="entry name" value="putative rabgap domain of human tbc1 domain family member 14 like domains"/>
    <property type="match status" value="1"/>
</dbReference>
<feature type="transmembrane region" description="Helical" evidence="1">
    <location>
        <begin position="245"/>
        <end position="263"/>
    </location>
</feature>
<dbReference type="PROSITE" id="PS50086">
    <property type="entry name" value="TBC_RABGAP"/>
    <property type="match status" value="1"/>
</dbReference>
<accession>A0AAV4M0L2</accession>
<dbReference type="GO" id="GO:0005096">
    <property type="term" value="F:GTPase activator activity"/>
    <property type="evidence" value="ECO:0007669"/>
    <property type="project" value="TreeGrafter"/>
</dbReference>
<comment type="caution">
    <text evidence="3">The sequence shown here is derived from an EMBL/GenBank/DDBJ whole genome shotgun (WGS) entry which is preliminary data.</text>
</comment>
<dbReference type="GeneID" id="94197004"/>
<dbReference type="EMBL" id="BPLF01000005">
    <property type="protein sequence ID" value="GIX65523.1"/>
    <property type="molecule type" value="Genomic_DNA"/>
</dbReference>
<feature type="domain" description="Rab-GAP TBC" evidence="2">
    <location>
        <begin position="64"/>
        <end position="279"/>
    </location>
</feature>
<dbReference type="InterPro" id="IPR050302">
    <property type="entry name" value="Rab_GAP_TBC_domain"/>
</dbReference>
<dbReference type="Gene3D" id="1.10.472.80">
    <property type="entry name" value="Ypt/Rab-GAP domain of gyp1p, domain 3"/>
    <property type="match status" value="1"/>
</dbReference>
<keyword evidence="1" id="KW-0472">Membrane</keyword>
<dbReference type="InterPro" id="IPR035969">
    <property type="entry name" value="Rab-GAP_TBC_sf"/>
</dbReference>
<name>A0AAV4M0L2_BABCB</name>
<dbReference type="AlphaFoldDB" id="A0AAV4M0L2"/>
<keyword evidence="1" id="KW-0812">Transmembrane</keyword>
<gene>
    <name evidence="3" type="ORF">BcabD6B2_49580</name>
</gene>
<dbReference type="PANTHER" id="PTHR47219:SF9">
    <property type="entry name" value="GTPASE ACTIVATING PROTEIN AND CENTROSOME-ASSOCIATED, ISOFORM B"/>
    <property type="match status" value="1"/>
</dbReference>
<evidence type="ECO:0000313" key="3">
    <source>
        <dbReference type="EMBL" id="GIX65523.1"/>
    </source>
</evidence>
<evidence type="ECO:0000313" key="4">
    <source>
        <dbReference type="Proteomes" id="UP001497744"/>
    </source>
</evidence>
<dbReference type="PANTHER" id="PTHR47219">
    <property type="entry name" value="RAB GTPASE-ACTIVATING PROTEIN 1-LIKE"/>
    <property type="match status" value="1"/>
</dbReference>
<reference evidence="3 4" key="1">
    <citation type="submission" date="2021-06" db="EMBL/GenBank/DDBJ databases">
        <title>Genome sequence of Babesia caballi.</title>
        <authorList>
            <person name="Yamagishi J."/>
            <person name="Kidaka T."/>
            <person name="Ochi A."/>
        </authorList>
    </citation>
    <scope>NUCLEOTIDE SEQUENCE [LARGE SCALE GENOMIC DNA]</scope>
    <source>
        <strain evidence="3">USDA-D6B2</strain>
    </source>
</reference>
<dbReference type="SUPFAM" id="SSF47923">
    <property type="entry name" value="Ypt/Rab-GAP domain of gyp1p"/>
    <property type="match status" value="2"/>
</dbReference>